<reference evidence="1" key="1">
    <citation type="journal article" date="2014" name="Front. Microbiol.">
        <title>High frequency of phylogenetically diverse reductive dehalogenase-homologous genes in deep subseafloor sedimentary metagenomes.</title>
        <authorList>
            <person name="Kawai M."/>
            <person name="Futagami T."/>
            <person name="Toyoda A."/>
            <person name="Takaki Y."/>
            <person name="Nishi S."/>
            <person name="Hori S."/>
            <person name="Arai W."/>
            <person name="Tsubouchi T."/>
            <person name="Morono Y."/>
            <person name="Uchiyama I."/>
            <person name="Ito T."/>
            <person name="Fujiyama A."/>
            <person name="Inagaki F."/>
            <person name="Takami H."/>
        </authorList>
    </citation>
    <scope>NUCLEOTIDE SEQUENCE</scope>
    <source>
        <strain evidence="1">Expedition CK06-06</strain>
    </source>
</reference>
<feature type="non-terminal residue" evidence="1">
    <location>
        <position position="1"/>
    </location>
</feature>
<sequence length="254" mass="29411">ASAQMGRLFPFQKDFFLESTDCGMIVGTTPIVSSIRTLSRMKRMSHHLELRAKIDATNRTHSDTRELLYKAFEYDAVLAREDKLKAKYFETCCRVDNEVSGVQDMTFAENRVEHFREHFFSRFSGTKVKKLLCCAYELSYYSYPNEQPRVLLDIVAPAFFKIFPKGEIWFIEFNRLSRSEIWNGEKQLLKTHRLQSTGVDVNTYDPLADLESPHGMSGLEGGLSPYLWLRLMTCCFYPFVNGVISTPDARLFFL</sequence>
<name>X0WBC3_9ZZZZ</name>
<dbReference type="EMBL" id="BARS01039697">
    <property type="protein sequence ID" value="GAG21888.1"/>
    <property type="molecule type" value="Genomic_DNA"/>
</dbReference>
<evidence type="ECO:0000313" key="1">
    <source>
        <dbReference type="EMBL" id="GAG21888.1"/>
    </source>
</evidence>
<comment type="caution">
    <text evidence="1">The sequence shown here is derived from an EMBL/GenBank/DDBJ whole genome shotgun (WGS) entry which is preliminary data.</text>
</comment>
<dbReference type="AlphaFoldDB" id="X0WBC3"/>
<accession>X0WBC3</accession>
<gene>
    <name evidence="1" type="ORF">S01H1_60597</name>
</gene>
<protein>
    <submittedName>
        <fullName evidence="1">Uncharacterized protein</fullName>
    </submittedName>
</protein>
<feature type="non-terminal residue" evidence="1">
    <location>
        <position position="254"/>
    </location>
</feature>
<proteinExistence type="predicted"/>
<organism evidence="1">
    <name type="scientific">marine sediment metagenome</name>
    <dbReference type="NCBI Taxonomy" id="412755"/>
    <lineage>
        <taxon>unclassified sequences</taxon>
        <taxon>metagenomes</taxon>
        <taxon>ecological metagenomes</taxon>
    </lineage>
</organism>